<evidence type="ECO:0000256" key="4">
    <source>
        <dbReference type="ARBA" id="ARBA00023125"/>
    </source>
</evidence>
<keyword evidence="4 9" id="KW-0238">DNA-binding</keyword>
<dbReference type="SMART" id="SM00382">
    <property type="entry name" value="AAA"/>
    <property type="match status" value="1"/>
</dbReference>
<dbReference type="AlphaFoldDB" id="A0A1N6IIF6"/>
<keyword evidence="7" id="KW-0175">Coiled coil</keyword>
<dbReference type="STRING" id="1121457.SAMN02745161_2787"/>
<dbReference type="InterPro" id="IPR002197">
    <property type="entry name" value="HTH_Fis"/>
</dbReference>
<evidence type="ECO:0000313" key="10">
    <source>
        <dbReference type="Proteomes" id="UP000184694"/>
    </source>
</evidence>
<accession>A0A1N6IIF6</accession>
<dbReference type="GO" id="GO:0005524">
    <property type="term" value="F:ATP binding"/>
    <property type="evidence" value="ECO:0007669"/>
    <property type="project" value="UniProtKB-KW"/>
</dbReference>
<keyword evidence="10" id="KW-1185">Reference proteome</keyword>
<evidence type="ECO:0000256" key="6">
    <source>
        <dbReference type="ARBA" id="ARBA00023163"/>
    </source>
</evidence>
<dbReference type="SUPFAM" id="SSF55781">
    <property type="entry name" value="GAF domain-like"/>
    <property type="match status" value="1"/>
</dbReference>
<organism evidence="9 10">
    <name type="scientific">Halodesulfovibrio marinisediminis DSM 17456</name>
    <dbReference type="NCBI Taxonomy" id="1121457"/>
    <lineage>
        <taxon>Bacteria</taxon>
        <taxon>Pseudomonadati</taxon>
        <taxon>Thermodesulfobacteriota</taxon>
        <taxon>Desulfovibrionia</taxon>
        <taxon>Desulfovibrionales</taxon>
        <taxon>Desulfovibrionaceae</taxon>
        <taxon>Halodesulfovibrio</taxon>
    </lineage>
</organism>
<dbReference type="InterPro" id="IPR009057">
    <property type="entry name" value="Homeodomain-like_sf"/>
</dbReference>
<dbReference type="PANTHER" id="PTHR32071">
    <property type="entry name" value="TRANSCRIPTIONAL REGULATORY PROTEIN"/>
    <property type="match status" value="1"/>
</dbReference>
<dbReference type="Pfam" id="PF02954">
    <property type="entry name" value="HTH_8"/>
    <property type="match status" value="1"/>
</dbReference>
<dbReference type="PANTHER" id="PTHR32071:SF117">
    <property type="entry name" value="PTS-DEPENDENT DIHYDROXYACETONE KINASE OPERON REGULATORY PROTEIN-RELATED"/>
    <property type="match status" value="1"/>
</dbReference>
<evidence type="ECO:0000256" key="5">
    <source>
        <dbReference type="ARBA" id="ARBA00023159"/>
    </source>
</evidence>
<keyword evidence="3" id="KW-0805">Transcription regulation</keyword>
<dbReference type="Proteomes" id="UP000184694">
    <property type="component" value="Unassembled WGS sequence"/>
</dbReference>
<name>A0A1N6IIF6_9BACT</name>
<dbReference type="Gene3D" id="1.10.10.60">
    <property type="entry name" value="Homeodomain-like"/>
    <property type="match status" value="1"/>
</dbReference>
<protein>
    <submittedName>
        <fullName evidence="9">Transcriptional regulator containing GAF, AAA-type ATPase, and DNA-binding Fis domains</fullName>
    </submittedName>
</protein>
<dbReference type="Pfam" id="PF25601">
    <property type="entry name" value="AAA_lid_14"/>
    <property type="match status" value="1"/>
</dbReference>
<keyword evidence="2" id="KW-0067">ATP-binding</keyword>
<dbReference type="SUPFAM" id="SSF52540">
    <property type="entry name" value="P-loop containing nucleoside triphosphate hydrolases"/>
    <property type="match status" value="1"/>
</dbReference>
<proteinExistence type="predicted"/>
<dbReference type="FunFam" id="3.40.50.300:FF:000006">
    <property type="entry name" value="DNA-binding transcriptional regulator NtrC"/>
    <property type="match status" value="1"/>
</dbReference>
<dbReference type="Gene3D" id="1.10.8.60">
    <property type="match status" value="1"/>
</dbReference>
<dbReference type="OrthoDB" id="9763792at2"/>
<dbReference type="Gene3D" id="3.30.450.40">
    <property type="match status" value="1"/>
</dbReference>
<dbReference type="PROSITE" id="PS00676">
    <property type="entry name" value="SIGMA54_INTERACT_2"/>
    <property type="match status" value="1"/>
</dbReference>
<dbReference type="GO" id="GO:0006355">
    <property type="term" value="P:regulation of DNA-templated transcription"/>
    <property type="evidence" value="ECO:0007669"/>
    <property type="project" value="InterPro"/>
</dbReference>
<dbReference type="InterPro" id="IPR058031">
    <property type="entry name" value="AAA_lid_NorR"/>
</dbReference>
<gene>
    <name evidence="9" type="ORF">SAMN02745161_2787</name>
</gene>
<dbReference type="Gene3D" id="3.40.50.300">
    <property type="entry name" value="P-loop containing nucleotide triphosphate hydrolases"/>
    <property type="match status" value="1"/>
</dbReference>
<evidence type="ECO:0000256" key="3">
    <source>
        <dbReference type="ARBA" id="ARBA00023015"/>
    </source>
</evidence>
<dbReference type="GO" id="GO:0043565">
    <property type="term" value="F:sequence-specific DNA binding"/>
    <property type="evidence" value="ECO:0007669"/>
    <property type="project" value="InterPro"/>
</dbReference>
<evidence type="ECO:0000256" key="2">
    <source>
        <dbReference type="ARBA" id="ARBA00022840"/>
    </source>
</evidence>
<feature type="coiled-coil region" evidence="7">
    <location>
        <begin position="166"/>
        <end position="193"/>
    </location>
</feature>
<evidence type="ECO:0000256" key="7">
    <source>
        <dbReference type="SAM" id="Coils"/>
    </source>
</evidence>
<dbReference type="PRINTS" id="PR01590">
    <property type="entry name" value="HTHFIS"/>
</dbReference>
<dbReference type="Pfam" id="PF00158">
    <property type="entry name" value="Sigma54_activat"/>
    <property type="match status" value="1"/>
</dbReference>
<dbReference type="InterPro" id="IPR002078">
    <property type="entry name" value="Sigma_54_int"/>
</dbReference>
<dbReference type="InterPro" id="IPR027417">
    <property type="entry name" value="P-loop_NTPase"/>
</dbReference>
<dbReference type="EMBL" id="FSRG01000006">
    <property type="protein sequence ID" value="SIO31830.1"/>
    <property type="molecule type" value="Genomic_DNA"/>
</dbReference>
<dbReference type="PROSITE" id="PS00675">
    <property type="entry name" value="SIGMA54_INTERACT_1"/>
    <property type="match status" value="1"/>
</dbReference>
<keyword evidence="5" id="KW-0010">Activator</keyword>
<evidence type="ECO:0000256" key="1">
    <source>
        <dbReference type="ARBA" id="ARBA00022741"/>
    </source>
</evidence>
<keyword evidence="1" id="KW-0547">Nucleotide-binding</keyword>
<dbReference type="CDD" id="cd00009">
    <property type="entry name" value="AAA"/>
    <property type="match status" value="1"/>
</dbReference>
<keyword evidence="6" id="KW-0804">Transcription</keyword>
<dbReference type="InterPro" id="IPR025662">
    <property type="entry name" value="Sigma_54_int_dom_ATP-bd_1"/>
</dbReference>
<feature type="domain" description="Sigma-54 factor interaction" evidence="8">
    <location>
        <begin position="195"/>
        <end position="424"/>
    </location>
</feature>
<sequence>MPPQNFFRSVTKIICSTLNLQNAITNLYQYLQKNLPVDTINFDIYDDEKRVLHNIISVHEGATRLIADLTINESIHQKFMRTAADVNMLSGYIPNSNDEDITRKVSKRIGIKDFSGVICYLRIDGELLGVATFARSKVHAFSEEEIDTLSSLNDPLTIAMVNALRFDELKAVKDQLQDDNKFLQRELAKKAGETVIGARTGLKNTLNMLSQVANTDVPVMLLGETGVGKEVLANALHRMSPRHDKPFITVNCGAIPESLVDSVLFGHEKGAFTGAAQQRKGRFERANGGTLLLDEIGELPPDAQVRLLRVLQEKTIERVGGDTEIPIDARIIAATHRDLKKLVDEGKFREDLWFRLSTFPVVVPPLRERKVDIPLLLAHFLTTCSAKLGVPQPAVTPEGIENLTSYHWPGNVREMHNVVERQIILGQGKPLTFSSLKFSGDSQDSVATTKATATPLVLNSQQAFPTLDEVTRMYIEKALQHCNGKIEGADGAAQLLGVNASTLRHRMRKLGIVFGKKR</sequence>
<dbReference type="PROSITE" id="PS50045">
    <property type="entry name" value="SIGMA54_INTERACT_4"/>
    <property type="match status" value="1"/>
</dbReference>
<dbReference type="SUPFAM" id="SSF46689">
    <property type="entry name" value="Homeodomain-like"/>
    <property type="match status" value="1"/>
</dbReference>
<dbReference type="InterPro" id="IPR029016">
    <property type="entry name" value="GAF-like_dom_sf"/>
</dbReference>
<evidence type="ECO:0000259" key="8">
    <source>
        <dbReference type="PROSITE" id="PS50045"/>
    </source>
</evidence>
<dbReference type="RefSeq" id="WP_074217530.1">
    <property type="nucleotide sequence ID" value="NZ_FSRG01000006.1"/>
</dbReference>
<evidence type="ECO:0000313" key="9">
    <source>
        <dbReference type="EMBL" id="SIO31830.1"/>
    </source>
</evidence>
<reference evidence="10" key="1">
    <citation type="submission" date="2016-11" db="EMBL/GenBank/DDBJ databases">
        <authorList>
            <person name="Varghese N."/>
            <person name="Submissions S."/>
        </authorList>
    </citation>
    <scope>NUCLEOTIDE SEQUENCE [LARGE SCALE GENOMIC DNA]</scope>
    <source>
        <strain evidence="10">DSM 17456</strain>
    </source>
</reference>
<dbReference type="InterPro" id="IPR003593">
    <property type="entry name" value="AAA+_ATPase"/>
</dbReference>
<dbReference type="InterPro" id="IPR025943">
    <property type="entry name" value="Sigma_54_int_dom_ATP-bd_2"/>
</dbReference>